<dbReference type="EMBL" id="CP022530">
    <property type="protein sequence ID" value="ASP39584.1"/>
    <property type="molecule type" value="Genomic_DNA"/>
</dbReference>
<dbReference type="KEGG" id="bsan:CHH28_13250"/>
<organism evidence="2 3">
    <name type="scientific">Bacterioplanes sanyensis</name>
    <dbReference type="NCBI Taxonomy" id="1249553"/>
    <lineage>
        <taxon>Bacteria</taxon>
        <taxon>Pseudomonadati</taxon>
        <taxon>Pseudomonadota</taxon>
        <taxon>Gammaproteobacteria</taxon>
        <taxon>Oceanospirillales</taxon>
        <taxon>Oceanospirillaceae</taxon>
        <taxon>Bacterioplanes</taxon>
    </lineage>
</organism>
<sequence length="248" mass="27351">MSTLGLVILVSFVALAGVGALAYLRLREQQQLERARHAIALTDDIIKFAETLSTLGAYVSQPSKHLLAQHILQLQQQLQQLGIKSSQPVKRASSLAHQSLEEPPSNKKPPLPTDSKPAQRFSEQTRHLSALVRVSYQKGKLDKNSAAAIAREARSLNLRVCYGVFDSKARAALAMNTPSRATRFVDKAKNLLKNNRDDLPVLTQALERLQHDVKTAQAKLAPPTAPSRLETGAQELADSDEAWKKKHF</sequence>
<reference evidence="2 3" key="1">
    <citation type="submission" date="2017-07" db="EMBL/GenBank/DDBJ databases">
        <title>Annotated genome sequence of Bacterioplanes sanyensis isolated from Red Sea.</title>
        <authorList>
            <person name="Rehman Z.U."/>
        </authorList>
    </citation>
    <scope>NUCLEOTIDE SEQUENCE [LARGE SCALE GENOMIC DNA]</scope>
    <source>
        <strain evidence="2 3">NV9</strain>
    </source>
</reference>
<feature type="region of interest" description="Disordered" evidence="1">
    <location>
        <begin position="92"/>
        <end position="121"/>
    </location>
</feature>
<dbReference type="Proteomes" id="UP000202440">
    <property type="component" value="Chromosome"/>
</dbReference>
<dbReference type="RefSeq" id="WP_094060762.1">
    <property type="nucleotide sequence ID" value="NZ_CP022530.1"/>
</dbReference>
<keyword evidence="3" id="KW-1185">Reference proteome</keyword>
<name>A0A222FM37_9GAMM</name>
<proteinExistence type="predicted"/>
<evidence type="ECO:0000256" key="1">
    <source>
        <dbReference type="SAM" id="MobiDB-lite"/>
    </source>
</evidence>
<gene>
    <name evidence="2" type="ORF">CHH28_13250</name>
</gene>
<accession>A0A222FM37</accession>
<protein>
    <submittedName>
        <fullName evidence="2">Uncharacterized protein</fullName>
    </submittedName>
</protein>
<dbReference type="AlphaFoldDB" id="A0A222FM37"/>
<evidence type="ECO:0000313" key="2">
    <source>
        <dbReference type="EMBL" id="ASP39584.1"/>
    </source>
</evidence>
<dbReference type="OrthoDB" id="9878500at2"/>
<evidence type="ECO:0000313" key="3">
    <source>
        <dbReference type="Proteomes" id="UP000202440"/>
    </source>
</evidence>
<feature type="region of interest" description="Disordered" evidence="1">
    <location>
        <begin position="217"/>
        <end position="248"/>
    </location>
</feature>